<keyword evidence="1" id="KW-0812">Transmembrane</keyword>
<name>A0ABW3B7X9_9FLAO</name>
<evidence type="ECO:0000256" key="1">
    <source>
        <dbReference type="SAM" id="Phobius"/>
    </source>
</evidence>
<sequence>MQEIPRKNAGSAPLSPNCFKTTFKLKCGLVVILLALGFLGFSQSKPSISTQVDTTYIRIGEQVQWTVSVEIDSTDQVIFPEGQTFSPLETVEAYATDTTRKKDRLTLQKIYALTQFDSGSYKLPKQRIEINGIGYFTDSLQINVETVPVDTLAQKMYDIKPLMAVDKTNPDWWKYLLGGLLILAILGGLFYWFVLRKKPLTEEEKVALLPPYDRALLELKRLENSKYLIQDEFKAYYSELTDIVRSYLEEDANIQAMESTTGQLIEKLELLSDSGELELEKDTINQFKNILQTADLVKFAKSKPAMSIAEQDRKIVEQIVEKTHEAIPEPTAEELMHLAAYQEELERKKKKKKIMLGAATLAALLIIGITVAGFKYGFTYLKDSALGNPTMELLEGEWVSSRYGFPPISLETPKVLIRQEVKLPPEAKANINEMQAFAYRSAEGLFTVATTSVTLAQETEPDFSQTIEQIIKNFEDQGAKNIITKQEEFNTISGVKGIKVYGSGKFTAPSSQDLIQGKYTVLLFGGKGFQQYIILTWLDDDPYADQIVDRILTTVEVKTEF</sequence>
<feature type="transmembrane region" description="Helical" evidence="1">
    <location>
        <begin position="354"/>
        <end position="374"/>
    </location>
</feature>
<gene>
    <name evidence="2" type="ORF">ACFQZJ_16790</name>
</gene>
<keyword evidence="1" id="KW-0472">Membrane</keyword>
<evidence type="ECO:0008006" key="4">
    <source>
        <dbReference type="Google" id="ProtNLM"/>
    </source>
</evidence>
<organism evidence="2 3">
    <name type="scientific">Maribacter chungangensis</name>
    <dbReference type="NCBI Taxonomy" id="1069117"/>
    <lineage>
        <taxon>Bacteria</taxon>
        <taxon>Pseudomonadati</taxon>
        <taxon>Bacteroidota</taxon>
        <taxon>Flavobacteriia</taxon>
        <taxon>Flavobacteriales</taxon>
        <taxon>Flavobacteriaceae</taxon>
        <taxon>Maribacter</taxon>
    </lineage>
</organism>
<dbReference type="Proteomes" id="UP001597012">
    <property type="component" value="Unassembled WGS sequence"/>
</dbReference>
<evidence type="ECO:0000313" key="3">
    <source>
        <dbReference type="Proteomes" id="UP001597012"/>
    </source>
</evidence>
<accession>A0ABW3B7X9</accession>
<proteinExistence type="predicted"/>
<dbReference type="EMBL" id="JBHTHY010000014">
    <property type="protein sequence ID" value="MFD0799134.1"/>
    <property type="molecule type" value="Genomic_DNA"/>
</dbReference>
<protein>
    <recommendedName>
        <fullName evidence="4">Protein BatD</fullName>
    </recommendedName>
</protein>
<comment type="caution">
    <text evidence="2">The sequence shown here is derived from an EMBL/GenBank/DDBJ whole genome shotgun (WGS) entry which is preliminary data.</text>
</comment>
<dbReference type="RefSeq" id="WP_379936126.1">
    <property type="nucleotide sequence ID" value="NZ_JBHTHY010000014.1"/>
</dbReference>
<evidence type="ECO:0000313" key="2">
    <source>
        <dbReference type="EMBL" id="MFD0799134.1"/>
    </source>
</evidence>
<keyword evidence="3" id="KW-1185">Reference proteome</keyword>
<feature type="transmembrane region" description="Helical" evidence="1">
    <location>
        <begin position="172"/>
        <end position="195"/>
    </location>
</feature>
<keyword evidence="1" id="KW-1133">Transmembrane helix</keyword>
<reference evidence="3" key="1">
    <citation type="journal article" date="2019" name="Int. J. Syst. Evol. Microbiol.">
        <title>The Global Catalogue of Microorganisms (GCM) 10K type strain sequencing project: providing services to taxonomists for standard genome sequencing and annotation.</title>
        <authorList>
            <consortium name="The Broad Institute Genomics Platform"/>
            <consortium name="The Broad Institute Genome Sequencing Center for Infectious Disease"/>
            <person name="Wu L."/>
            <person name="Ma J."/>
        </authorList>
    </citation>
    <scope>NUCLEOTIDE SEQUENCE [LARGE SCALE GENOMIC DNA]</scope>
    <source>
        <strain evidence="3">CCUG 61948</strain>
    </source>
</reference>